<dbReference type="SMART" id="SM00271">
    <property type="entry name" value="DnaJ"/>
    <property type="match status" value="1"/>
</dbReference>
<accession>A0A9W8K6D5</accession>
<dbReference type="InterPro" id="IPR051100">
    <property type="entry name" value="DnaJ_subfamily_B/C"/>
</dbReference>
<sequence>MGSSKVSDAYTVLGLEEGASLEVVKTTYKQVALRTHPDKNPDNPSATEEFQRVGEAYRVLVKHLDKSAPSSDRPRHAHPFYNFHRPESDDSFSDDEYYYEDDDYNDSDDEENMAFYLWLFEQMMGNRSPYARHDPRRPNKSPQKSIKNVSVGLVRSKLRHKRDGNKKPLPEKSEPQESGSKVTCAVTSLLPLGSLVVIERLDAERRQREKFEAKKAQAEAARKSSEERARALLQKAQEKRTSVFAAARRGNAEKVKKGVWEDGVDATGGEIKPDCASFVQTPPKDLQETLLHVAAMKGDVDLIKWLDSHSADPEERNSQGLTAFHLAVKRGHIAVIKYFLEAYPPDESDSKAIYDCSECPNMLSLALDSQEPEVVWAVLENKMATPEEVSNAWTWATSDKGSRILKGGTITPY</sequence>
<keyword evidence="1" id="KW-0040">ANK repeat</keyword>
<dbReference type="OrthoDB" id="442087at2759"/>
<dbReference type="SUPFAM" id="SSF48403">
    <property type="entry name" value="Ankyrin repeat"/>
    <property type="match status" value="1"/>
</dbReference>
<keyword evidence="6" id="KW-1185">Reference proteome</keyword>
<evidence type="ECO:0000256" key="1">
    <source>
        <dbReference type="PROSITE-ProRule" id="PRU00023"/>
    </source>
</evidence>
<dbReference type="Proteomes" id="UP001148786">
    <property type="component" value="Unassembled WGS sequence"/>
</dbReference>
<comment type="caution">
    <text evidence="5">The sequence shown here is derived from an EMBL/GenBank/DDBJ whole genome shotgun (WGS) entry which is preliminary data.</text>
</comment>
<feature type="domain" description="J" evidence="4">
    <location>
        <begin position="8"/>
        <end position="82"/>
    </location>
</feature>
<protein>
    <recommendedName>
        <fullName evidence="4">J domain-containing protein</fullName>
    </recommendedName>
</protein>
<dbReference type="PROSITE" id="PS50076">
    <property type="entry name" value="DNAJ_2"/>
    <property type="match status" value="1"/>
</dbReference>
<organism evidence="5 6">
    <name type="scientific">Agrocybe chaxingu</name>
    <dbReference type="NCBI Taxonomy" id="84603"/>
    <lineage>
        <taxon>Eukaryota</taxon>
        <taxon>Fungi</taxon>
        <taxon>Dikarya</taxon>
        <taxon>Basidiomycota</taxon>
        <taxon>Agaricomycotina</taxon>
        <taxon>Agaricomycetes</taxon>
        <taxon>Agaricomycetidae</taxon>
        <taxon>Agaricales</taxon>
        <taxon>Agaricineae</taxon>
        <taxon>Strophariaceae</taxon>
        <taxon>Agrocybe</taxon>
    </lineage>
</organism>
<dbReference type="InterPro" id="IPR001623">
    <property type="entry name" value="DnaJ_domain"/>
</dbReference>
<feature type="compositionally biased region" description="Acidic residues" evidence="3">
    <location>
        <begin position="89"/>
        <end position="106"/>
    </location>
</feature>
<feature type="region of interest" description="Disordered" evidence="3">
    <location>
        <begin position="129"/>
        <end position="182"/>
    </location>
</feature>
<dbReference type="Gene3D" id="1.10.287.110">
    <property type="entry name" value="DnaJ domain"/>
    <property type="match status" value="1"/>
</dbReference>
<feature type="repeat" description="ANK" evidence="1">
    <location>
        <begin position="319"/>
        <end position="341"/>
    </location>
</feature>
<keyword evidence="2" id="KW-0175">Coiled coil</keyword>
<reference evidence="5" key="1">
    <citation type="submission" date="2022-07" db="EMBL/GenBank/DDBJ databases">
        <title>Genome Sequence of Agrocybe chaxingu.</title>
        <authorList>
            <person name="Buettner E."/>
        </authorList>
    </citation>
    <scope>NUCLEOTIDE SEQUENCE</scope>
    <source>
        <strain evidence="5">MP-N11</strain>
    </source>
</reference>
<dbReference type="EMBL" id="JANKHO010000611">
    <property type="protein sequence ID" value="KAJ3507934.1"/>
    <property type="molecule type" value="Genomic_DNA"/>
</dbReference>
<dbReference type="SUPFAM" id="SSF46565">
    <property type="entry name" value="Chaperone J-domain"/>
    <property type="match status" value="1"/>
</dbReference>
<dbReference type="PANTHER" id="PTHR43908">
    <property type="entry name" value="AT29763P-RELATED"/>
    <property type="match status" value="1"/>
</dbReference>
<feature type="region of interest" description="Disordered" evidence="3">
    <location>
        <begin position="65"/>
        <end position="106"/>
    </location>
</feature>
<name>A0A9W8K6D5_9AGAR</name>
<dbReference type="Pfam" id="PF00226">
    <property type="entry name" value="DnaJ"/>
    <property type="match status" value="1"/>
</dbReference>
<dbReference type="AlphaFoldDB" id="A0A9W8K6D5"/>
<dbReference type="InterPro" id="IPR036869">
    <property type="entry name" value="J_dom_sf"/>
</dbReference>
<feature type="repeat" description="ANK" evidence="1">
    <location>
        <begin position="286"/>
        <end position="318"/>
    </location>
</feature>
<dbReference type="Pfam" id="PF13637">
    <property type="entry name" value="Ank_4"/>
    <property type="match status" value="1"/>
</dbReference>
<dbReference type="PROSITE" id="PS50088">
    <property type="entry name" value="ANK_REPEAT"/>
    <property type="match status" value="2"/>
</dbReference>
<dbReference type="InterPro" id="IPR036770">
    <property type="entry name" value="Ankyrin_rpt-contain_sf"/>
</dbReference>
<evidence type="ECO:0000256" key="3">
    <source>
        <dbReference type="SAM" id="MobiDB-lite"/>
    </source>
</evidence>
<feature type="compositionally biased region" description="Basic and acidic residues" evidence="3">
    <location>
        <begin position="165"/>
        <end position="175"/>
    </location>
</feature>
<feature type="coiled-coil region" evidence="2">
    <location>
        <begin position="201"/>
        <end position="235"/>
    </location>
</feature>
<dbReference type="Gene3D" id="1.25.40.20">
    <property type="entry name" value="Ankyrin repeat-containing domain"/>
    <property type="match status" value="1"/>
</dbReference>
<gene>
    <name evidence="5" type="ORF">NLJ89_g6030</name>
</gene>
<dbReference type="SMART" id="SM00248">
    <property type="entry name" value="ANK"/>
    <property type="match status" value="2"/>
</dbReference>
<dbReference type="PRINTS" id="PR00625">
    <property type="entry name" value="JDOMAIN"/>
</dbReference>
<dbReference type="InterPro" id="IPR002110">
    <property type="entry name" value="Ankyrin_rpt"/>
</dbReference>
<proteinExistence type="predicted"/>
<evidence type="ECO:0000259" key="4">
    <source>
        <dbReference type="PROSITE" id="PS50076"/>
    </source>
</evidence>
<evidence type="ECO:0000256" key="2">
    <source>
        <dbReference type="SAM" id="Coils"/>
    </source>
</evidence>
<evidence type="ECO:0000313" key="5">
    <source>
        <dbReference type="EMBL" id="KAJ3507934.1"/>
    </source>
</evidence>
<dbReference type="CDD" id="cd06257">
    <property type="entry name" value="DnaJ"/>
    <property type="match status" value="1"/>
</dbReference>
<evidence type="ECO:0000313" key="6">
    <source>
        <dbReference type="Proteomes" id="UP001148786"/>
    </source>
</evidence>
<dbReference type="PROSITE" id="PS50297">
    <property type="entry name" value="ANK_REP_REGION"/>
    <property type="match status" value="1"/>
</dbReference>